<proteinExistence type="inferred from homology"/>
<comment type="similarity">
    <text evidence="1">Belongs to the membrane fusion protein (MFP) (TC 8.A.1) family.</text>
</comment>
<protein>
    <submittedName>
        <fullName evidence="5">Efflux transporter periplasmic adaptor subunit</fullName>
    </submittedName>
</protein>
<dbReference type="PANTHER" id="PTHR30469">
    <property type="entry name" value="MULTIDRUG RESISTANCE PROTEIN MDTA"/>
    <property type="match status" value="1"/>
</dbReference>
<accession>A0AA91DJ98</accession>
<dbReference type="FunFam" id="2.40.30.170:FF:000010">
    <property type="entry name" value="Efflux RND transporter periplasmic adaptor subunit"/>
    <property type="match status" value="1"/>
</dbReference>
<dbReference type="InterPro" id="IPR058792">
    <property type="entry name" value="Beta-barrel_RND_2"/>
</dbReference>
<feature type="region of interest" description="Disordered" evidence="2">
    <location>
        <begin position="304"/>
        <end position="325"/>
    </location>
</feature>
<feature type="domain" description="Multidrug resistance protein MdtA-like barrel-sandwich hybrid" evidence="3">
    <location>
        <begin position="68"/>
        <end position="189"/>
    </location>
</feature>
<feature type="domain" description="CusB-like beta-barrel" evidence="4">
    <location>
        <begin position="198"/>
        <end position="271"/>
    </location>
</feature>
<dbReference type="Proteomes" id="UP000077852">
    <property type="component" value="Unassembled WGS sequence"/>
</dbReference>
<name>A0AA91DJ98_VARPD</name>
<feature type="compositionally biased region" description="Low complexity" evidence="2">
    <location>
        <begin position="305"/>
        <end position="325"/>
    </location>
</feature>
<evidence type="ECO:0000259" key="4">
    <source>
        <dbReference type="Pfam" id="PF25954"/>
    </source>
</evidence>
<evidence type="ECO:0000259" key="3">
    <source>
        <dbReference type="Pfam" id="PF25917"/>
    </source>
</evidence>
<dbReference type="AlphaFoldDB" id="A0AA91DJ98"/>
<gene>
    <name evidence="5" type="ORF">A3K87_27450</name>
</gene>
<dbReference type="Gene3D" id="2.40.420.20">
    <property type="match status" value="1"/>
</dbReference>
<evidence type="ECO:0000313" key="5">
    <source>
        <dbReference type="EMBL" id="OAK58783.1"/>
    </source>
</evidence>
<dbReference type="RefSeq" id="WP_081270515.1">
    <property type="nucleotide sequence ID" value="NZ_LVHG01000077.1"/>
</dbReference>
<evidence type="ECO:0000256" key="2">
    <source>
        <dbReference type="SAM" id="MobiDB-lite"/>
    </source>
</evidence>
<feature type="region of interest" description="Disordered" evidence="2">
    <location>
        <begin position="361"/>
        <end position="392"/>
    </location>
</feature>
<dbReference type="Gene3D" id="2.40.50.100">
    <property type="match status" value="1"/>
</dbReference>
<dbReference type="InterPro" id="IPR006143">
    <property type="entry name" value="RND_pump_MFP"/>
</dbReference>
<comment type="caution">
    <text evidence="5">The sequence shown here is derived from an EMBL/GenBank/DDBJ whole genome shotgun (WGS) entry which is preliminary data.</text>
</comment>
<dbReference type="NCBIfam" id="TIGR01730">
    <property type="entry name" value="RND_mfp"/>
    <property type="match status" value="1"/>
</dbReference>
<dbReference type="InterPro" id="IPR058625">
    <property type="entry name" value="MdtA-like_BSH"/>
</dbReference>
<organism evidence="5 6">
    <name type="scientific">Variovorax paradoxus</name>
    <dbReference type="NCBI Taxonomy" id="34073"/>
    <lineage>
        <taxon>Bacteria</taxon>
        <taxon>Pseudomonadati</taxon>
        <taxon>Pseudomonadota</taxon>
        <taxon>Betaproteobacteria</taxon>
        <taxon>Burkholderiales</taxon>
        <taxon>Comamonadaceae</taxon>
        <taxon>Variovorax</taxon>
    </lineage>
</organism>
<evidence type="ECO:0000313" key="6">
    <source>
        <dbReference type="Proteomes" id="UP000077852"/>
    </source>
</evidence>
<dbReference type="Pfam" id="PF25954">
    <property type="entry name" value="Beta-barrel_RND_2"/>
    <property type="match status" value="1"/>
</dbReference>
<dbReference type="GO" id="GO:1990281">
    <property type="term" value="C:efflux pump complex"/>
    <property type="evidence" value="ECO:0007669"/>
    <property type="project" value="TreeGrafter"/>
</dbReference>
<dbReference type="SUPFAM" id="SSF111369">
    <property type="entry name" value="HlyD-like secretion proteins"/>
    <property type="match status" value="1"/>
</dbReference>
<feature type="compositionally biased region" description="Polar residues" evidence="2">
    <location>
        <begin position="361"/>
        <end position="381"/>
    </location>
</feature>
<dbReference type="Gene3D" id="2.40.30.170">
    <property type="match status" value="1"/>
</dbReference>
<dbReference type="Pfam" id="PF25917">
    <property type="entry name" value="BSH_RND"/>
    <property type="match status" value="1"/>
</dbReference>
<sequence length="392" mass="40795">MTRRMIIMIGCVLLLVAALALGKFLQIRALIAAVPKPGPQTVSTAEVQKLQWQSQFTAVGTLNPVRGADLSTEVAGLVRTVHFKSGQDVKAGALLVELNADSDIALLHSAEAAAAQAATVLKRDQAQLAVQAVSQAQIDADTNDLKAKRAQVEQQAAVVAKKSIRAPFAGRLGISGLNPGQYVNAGDKLVTLQTLDPIYVDFTLPQQQLAGLAVGQVVNLTVDTFPGQGFSGKINAISPKVDAATRNVQVEATIANPRQVLLPGMFANVKIDIGGMQEYLTLPSTAVTYNPYGSTVYVVKPADPPKAGAPGTPGTPAPASATDASGKPQLVAQQIFIETGPTRGDQIAIVKGLQAGQVVVSSGQNKLKNGTPVTVDNSVKPSNDPAPTPQEK</sequence>
<reference evidence="5 6" key="1">
    <citation type="submission" date="2016-03" db="EMBL/GenBank/DDBJ databases">
        <title>Genome sequence of Variovorax paradoxus KB5.</title>
        <authorList>
            <person name="Jeong H."/>
            <person name="Hong C.E."/>
            <person name="Jo S.H."/>
            <person name="Park J.M."/>
        </authorList>
    </citation>
    <scope>NUCLEOTIDE SEQUENCE [LARGE SCALE GENOMIC DNA]</scope>
    <source>
        <strain evidence="5 6">KB5</strain>
    </source>
</reference>
<dbReference type="GO" id="GO:0015562">
    <property type="term" value="F:efflux transmembrane transporter activity"/>
    <property type="evidence" value="ECO:0007669"/>
    <property type="project" value="TreeGrafter"/>
</dbReference>
<dbReference type="EMBL" id="LVHG01000077">
    <property type="protein sequence ID" value="OAK58783.1"/>
    <property type="molecule type" value="Genomic_DNA"/>
</dbReference>
<dbReference type="PANTHER" id="PTHR30469:SF11">
    <property type="entry name" value="BLL4320 PROTEIN"/>
    <property type="match status" value="1"/>
</dbReference>
<evidence type="ECO:0000256" key="1">
    <source>
        <dbReference type="ARBA" id="ARBA00009477"/>
    </source>
</evidence>